<feature type="compositionally biased region" description="Polar residues" evidence="2">
    <location>
        <begin position="577"/>
        <end position="587"/>
    </location>
</feature>
<dbReference type="InterPro" id="IPR036864">
    <property type="entry name" value="Zn2-C6_fun-type_DNA-bd_sf"/>
</dbReference>
<keyword evidence="5" id="KW-1185">Reference proteome</keyword>
<dbReference type="Proteomes" id="UP000241462">
    <property type="component" value="Unassembled WGS sequence"/>
</dbReference>
<sequence length="1086" mass="117823">MDDLFLDASKTTYPCASVDDLKHQLVGLRLEKVTDKTARHISATFEFHPTAVFTIPESEGDKDGASPGQNLDPALDGGTAANAKESDDPAPTQVPSVATRVITVQDTILNQPADNPVFQKVVARHILANLGSADNSSWVVRSVSRNSTGWTFQYDCRSSIQEWKRQNAKHAATMLIAKSSGRDGQDAIAAARPAFNCRGSVTVAFSKSGRTIKVRLEHTPIHKTVADLAELYKPSPPPPRVETARPHDKESKKRKSQAADGVNGAERSKKKRKDKSATPDDPTADGSNMAKVREPRPSRSKKTKAAAAAAQNGGGDTQPVALLNLSPSEAARRHDEAKRKLSESGIDPTTLSSEQFGIFANQSPDLQNESLAMLIKYGAERLRIVHPDKGKASSASPPPANATPKSSGKKKSKRSHFNPDGTPKIKRTRGSCQTCRNHKTKCDKAKPECSQCTEAGVACFYPPEKKRGAQQGDGGEEIVPAEPDTISVMPLPEQAQTQDQDHSQERDEHDEEEAEPEPEPEPEATPEADQTPEDDNASDLGSPTFHNSYITVPGQPPAPIALAPEYAEVPHNLYRPDQTNASYSQPAANEVPPGVDYTVFPEAVQSRPPQNGMVYPYQAQPASQVTYPDLLNTPPTQAAVPTAVQPVQAAQPPAPVTDYAPSQPSDRRSLPNKSAQSEHAYSNPANTNNTNAPSWQSQSVSANAVNTTSIQAFRGARPEVTSASTHENTPQRDPLQAALQRSDQAPVARTVSPFQNPKQAAQAARIKSDQSQRSQSRRQITSPFQQAPTTRAGLAKTAAMYTTANSASTNSVSSYDQQQQSYTNAVPNQRSQTSPTDIREPYALQNGHDKATSSYANYDAYTAGTQASGSTGLTAPLSRGAASPATVPQASHSVVWPAPDSMDSNPHHSSKTAAPAAPIYSSESQHNLRTSQHQYESSQQPQITQDNNPRRRSNAHVSSGSTSLAYGTKDQTRSARQRQQAQQQQQQQPIQQAYNQYAAQQSHHNATQQQQQQQQQNSWYGMRSIDHENPIYGSNSQQHAKQYSHSGSDGTASYTPHNAMNLSGNTYQSLNQQQEFYEMFRNNPTH</sequence>
<dbReference type="Gene3D" id="4.10.240.10">
    <property type="entry name" value="Zn(2)-C6 fungal-type DNA-binding domain"/>
    <property type="match status" value="1"/>
</dbReference>
<dbReference type="InterPro" id="IPR053181">
    <property type="entry name" value="EcdB-like_regulator"/>
</dbReference>
<feature type="domain" description="Zn(2)-C6 fungal-type" evidence="3">
    <location>
        <begin position="431"/>
        <end position="461"/>
    </location>
</feature>
<feature type="region of interest" description="Disordered" evidence="2">
    <location>
        <begin position="806"/>
        <end position="840"/>
    </location>
</feature>
<feature type="compositionally biased region" description="Polar residues" evidence="2">
    <location>
        <begin position="539"/>
        <end position="550"/>
    </location>
</feature>
<feature type="compositionally biased region" description="Low complexity" evidence="2">
    <location>
        <begin position="977"/>
        <end position="1001"/>
    </location>
</feature>
<evidence type="ECO:0000313" key="4">
    <source>
        <dbReference type="EMBL" id="PSR90669.1"/>
    </source>
</evidence>
<feature type="region of interest" description="Disordered" evidence="2">
    <location>
        <begin position="386"/>
        <end position="594"/>
    </location>
</feature>
<evidence type="ECO:0000256" key="2">
    <source>
        <dbReference type="SAM" id="MobiDB-lite"/>
    </source>
</evidence>
<accession>A0A2T3ABW7</accession>
<dbReference type="CDD" id="cd00067">
    <property type="entry name" value="GAL4"/>
    <property type="match status" value="1"/>
</dbReference>
<dbReference type="STRING" id="2025994.A0A2T3ABW7"/>
<dbReference type="Pfam" id="PF00172">
    <property type="entry name" value="Zn_clus"/>
    <property type="match status" value="1"/>
</dbReference>
<protein>
    <recommendedName>
        <fullName evidence="3">Zn(2)-C6 fungal-type domain-containing protein</fullName>
    </recommendedName>
</protein>
<feature type="region of interest" description="Disordered" evidence="2">
    <location>
        <begin position="227"/>
        <end position="350"/>
    </location>
</feature>
<feature type="compositionally biased region" description="Polar residues" evidence="2">
    <location>
        <begin position="671"/>
        <end position="680"/>
    </location>
</feature>
<feature type="region of interest" description="Disordered" evidence="2">
    <location>
        <begin position="56"/>
        <end position="94"/>
    </location>
</feature>
<feature type="compositionally biased region" description="Low complexity" evidence="2">
    <location>
        <begin position="806"/>
        <end position="822"/>
    </location>
</feature>
<feature type="compositionally biased region" description="Basic residues" evidence="2">
    <location>
        <begin position="407"/>
        <end position="416"/>
    </location>
</feature>
<feature type="compositionally biased region" description="Low complexity" evidence="2">
    <location>
        <begin position="682"/>
        <end position="694"/>
    </location>
</feature>
<dbReference type="EMBL" id="KZ678417">
    <property type="protein sequence ID" value="PSR90669.1"/>
    <property type="molecule type" value="Genomic_DNA"/>
</dbReference>
<reference evidence="4 5" key="1">
    <citation type="journal article" date="2018" name="Mycol. Prog.">
        <title>Coniella lustricola, a new species from submerged detritus.</title>
        <authorList>
            <person name="Raudabaugh D.B."/>
            <person name="Iturriaga T."/>
            <person name="Carver A."/>
            <person name="Mondo S."/>
            <person name="Pangilinan J."/>
            <person name="Lipzen A."/>
            <person name="He G."/>
            <person name="Amirebrahimi M."/>
            <person name="Grigoriev I.V."/>
            <person name="Miller A.N."/>
        </authorList>
    </citation>
    <scope>NUCLEOTIDE SEQUENCE [LARGE SCALE GENOMIC DNA]</scope>
    <source>
        <strain evidence="4 5">B22-T-1</strain>
    </source>
</reference>
<dbReference type="SMART" id="SM00066">
    <property type="entry name" value="GAL4"/>
    <property type="match status" value="1"/>
</dbReference>
<feature type="compositionally biased region" description="Low complexity" evidence="2">
    <location>
        <begin position="633"/>
        <end position="651"/>
    </location>
</feature>
<dbReference type="OrthoDB" id="3251668at2759"/>
<dbReference type="GO" id="GO:0008270">
    <property type="term" value="F:zinc ion binding"/>
    <property type="evidence" value="ECO:0007669"/>
    <property type="project" value="InterPro"/>
</dbReference>
<dbReference type="InterPro" id="IPR001138">
    <property type="entry name" value="Zn2Cys6_DnaBD"/>
</dbReference>
<evidence type="ECO:0000313" key="5">
    <source>
        <dbReference type="Proteomes" id="UP000241462"/>
    </source>
</evidence>
<dbReference type="PRINTS" id="PR00755">
    <property type="entry name" value="AFLATOXINBRP"/>
</dbReference>
<dbReference type="PROSITE" id="PS50048">
    <property type="entry name" value="ZN2_CY6_FUNGAL_2"/>
    <property type="match status" value="1"/>
</dbReference>
<evidence type="ECO:0000256" key="1">
    <source>
        <dbReference type="ARBA" id="ARBA00023242"/>
    </source>
</evidence>
<proteinExistence type="predicted"/>
<feature type="region of interest" description="Disordered" evidence="2">
    <location>
        <begin position="626"/>
        <end position="702"/>
    </location>
</feature>
<dbReference type="PANTHER" id="PTHR47785">
    <property type="entry name" value="ZN(II)2CYS6 TRANSCRIPTION FACTOR (EUROFUNG)-RELATED-RELATED"/>
    <property type="match status" value="1"/>
</dbReference>
<keyword evidence="1" id="KW-0539">Nucleus</keyword>
<feature type="compositionally biased region" description="Basic and acidic residues" evidence="2">
    <location>
        <begin position="330"/>
        <end position="342"/>
    </location>
</feature>
<organism evidence="4 5">
    <name type="scientific">Coniella lustricola</name>
    <dbReference type="NCBI Taxonomy" id="2025994"/>
    <lineage>
        <taxon>Eukaryota</taxon>
        <taxon>Fungi</taxon>
        <taxon>Dikarya</taxon>
        <taxon>Ascomycota</taxon>
        <taxon>Pezizomycotina</taxon>
        <taxon>Sordariomycetes</taxon>
        <taxon>Sordariomycetidae</taxon>
        <taxon>Diaporthales</taxon>
        <taxon>Schizoparmaceae</taxon>
        <taxon>Coniella</taxon>
    </lineage>
</organism>
<name>A0A2T3ABW7_9PEZI</name>
<feature type="compositionally biased region" description="Acidic residues" evidence="2">
    <location>
        <begin position="508"/>
        <end position="537"/>
    </location>
</feature>
<dbReference type="PROSITE" id="PS00463">
    <property type="entry name" value="ZN2_CY6_FUNGAL_1"/>
    <property type="match status" value="1"/>
</dbReference>
<dbReference type="GO" id="GO:0000981">
    <property type="term" value="F:DNA-binding transcription factor activity, RNA polymerase II-specific"/>
    <property type="evidence" value="ECO:0007669"/>
    <property type="project" value="InterPro"/>
</dbReference>
<feature type="region of interest" description="Disordered" evidence="2">
    <location>
        <begin position="717"/>
        <end position="793"/>
    </location>
</feature>
<dbReference type="SUPFAM" id="SSF57701">
    <property type="entry name" value="Zn2/Cys6 DNA-binding domain"/>
    <property type="match status" value="1"/>
</dbReference>
<feature type="compositionally biased region" description="Polar residues" evidence="2">
    <location>
        <begin position="780"/>
        <end position="789"/>
    </location>
</feature>
<evidence type="ECO:0000259" key="3">
    <source>
        <dbReference type="PROSITE" id="PS50048"/>
    </source>
</evidence>
<gene>
    <name evidence="4" type="ORF">BD289DRAFT_211514</name>
</gene>
<feature type="compositionally biased region" description="Polar residues" evidence="2">
    <location>
        <begin position="921"/>
        <end position="947"/>
    </location>
</feature>
<feature type="compositionally biased region" description="Polar residues" evidence="2">
    <location>
        <begin position="823"/>
        <end position="836"/>
    </location>
</feature>
<feature type="compositionally biased region" description="Polar residues" evidence="2">
    <location>
        <begin position="955"/>
        <end position="965"/>
    </location>
</feature>
<dbReference type="AlphaFoldDB" id="A0A2T3ABW7"/>
<feature type="compositionally biased region" description="Polar residues" evidence="2">
    <location>
        <begin position="1032"/>
        <end position="1055"/>
    </location>
</feature>
<dbReference type="InParanoid" id="A0A2T3ABW7"/>
<feature type="compositionally biased region" description="Basic and acidic residues" evidence="2">
    <location>
        <begin position="242"/>
        <end position="251"/>
    </location>
</feature>
<feature type="region of interest" description="Disordered" evidence="2">
    <location>
        <begin position="875"/>
        <end position="1055"/>
    </location>
</feature>